<dbReference type="SUPFAM" id="SSF52540">
    <property type="entry name" value="P-loop containing nucleoside triphosphate hydrolases"/>
    <property type="match status" value="1"/>
</dbReference>
<evidence type="ECO:0000256" key="2">
    <source>
        <dbReference type="ARBA" id="ARBA00022741"/>
    </source>
</evidence>
<dbReference type="Pfam" id="PF08477">
    <property type="entry name" value="Roc"/>
    <property type="match status" value="1"/>
</dbReference>
<dbReference type="GO" id="GO:0005525">
    <property type="term" value="F:GTP binding"/>
    <property type="evidence" value="ECO:0007669"/>
    <property type="project" value="UniProtKB-KW"/>
</dbReference>
<dbReference type="AlphaFoldDB" id="A0A8S4Q317"/>
<evidence type="ECO:0000256" key="5">
    <source>
        <dbReference type="ARBA" id="ARBA00041562"/>
    </source>
</evidence>
<dbReference type="Gene3D" id="3.40.50.300">
    <property type="entry name" value="P-loop containing nucleotide triphosphate hydrolases"/>
    <property type="match status" value="1"/>
</dbReference>
<dbReference type="FunFam" id="3.40.50.300:FF:001100">
    <property type="entry name" value="intraflagellar transport protein 22 homolog"/>
    <property type="match status" value="1"/>
</dbReference>
<comment type="caution">
    <text evidence="6">The sequence shown here is derived from an EMBL/GenBank/DDBJ whole genome shotgun (WGS) entry which is preliminary data.</text>
</comment>
<accession>A0A8S4Q317</accession>
<comment type="similarity">
    <text evidence="1">Belongs to the small GTPase superfamily. Rab family.</text>
</comment>
<dbReference type="GO" id="GO:0030990">
    <property type="term" value="C:intraciliary transport particle"/>
    <property type="evidence" value="ECO:0007669"/>
    <property type="project" value="UniProtKB-ARBA"/>
</dbReference>
<evidence type="ECO:0000313" key="6">
    <source>
        <dbReference type="EMBL" id="CAH1801181.1"/>
    </source>
</evidence>
<keyword evidence="7" id="KW-1185">Reference proteome</keyword>
<evidence type="ECO:0000256" key="3">
    <source>
        <dbReference type="ARBA" id="ARBA00023134"/>
    </source>
</evidence>
<keyword evidence="2" id="KW-0547">Nucleotide-binding</keyword>
<evidence type="ECO:0000256" key="4">
    <source>
        <dbReference type="ARBA" id="ARBA00040799"/>
    </source>
</evidence>
<dbReference type="Proteomes" id="UP000749559">
    <property type="component" value="Unassembled WGS sequence"/>
</dbReference>
<dbReference type="GO" id="GO:0005929">
    <property type="term" value="C:cilium"/>
    <property type="evidence" value="ECO:0007669"/>
    <property type="project" value="UniProtKB-ARBA"/>
</dbReference>
<protein>
    <recommendedName>
        <fullName evidence="4">Intraflagellar transport protein 22 homolog</fullName>
    </recommendedName>
    <alternativeName>
        <fullName evidence="5">Rab-like protein 5</fullName>
    </alternativeName>
</protein>
<name>A0A8S4Q317_OWEFU</name>
<dbReference type="OrthoDB" id="275177at2759"/>
<dbReference type="EMBL" id="CAIIXF020000012">
    <property type="protein sequence ID" value="CAH1801181.1"/>
    <property type="molecule type" value="Genomic_DNA"/>
</dbReference>
<reference evidence="6" key="1">
    <citation type="submission" date="2022-03" db="EMBL/GenBank/DDBJ databases">
        <authorList>
            <person name="Martin C."/>
        </authorList>
    </citation>
    <scope>NUCLEOTIDE SEQUENCE</scope>
</reference>
<organism evidence="6 7">
    <name type="scientific">Owenia fusiformis</name>
    <name type="common">Polychaete worm</name>
    <dbReference type="NCBI Taxonomy" id="6347"/>
    <lineage>
        <taxon>Eukaryota</taxon>
        <taxon>Metazoa</taxon>
        <taxon>Spiralia</taxon>
        <taxon>Lophotrochozoa</taxon>
        <taxon>Annelida</taxon>
        <taxon>Polychaeta</taxon>
        <taxon>Sedentaria</taxon>
        <taxon>Canalipalpata</taxon>
        <taxon>Sabellida</taxon>
        <taxon>Oweniida</taxon>
        <taxon>Oweniidae</taxon>
        <taxon>Owenia</taxon>
    </lineage>
</organism>
<proteinExistence type="inferred from homology"/>
<keyword evidence="3" id="KW-0342">GTP-binding</keyword>
<evidence type="ECO:0000256" key="1">
    <source>
        <dbReference type="ARBA" id="ARBA00006270"/>
    </source>
</evidence>
<dbReference type="PANTHER" id="PTHR24073">
    <property type="entry name" value="DRAB5-RELATED"/>
    <property type="match status" value="1"/>
</dbReference>
<sequence length="209" mass="23558">MERMPVGVEITKVPVQKRRNIMFKTKVLVLGPCESGKTVLSNFLSDATDTSGGEYHPTVGVRILEFESNNLNVAGKNSSAEVELWDVSGDKKYEGCWPAIARDTSGIIFVYNADVASHERELESWHSAFVQNQGIKENQCIVVAHHKPNSTDKNRVALPSQFLKMPNIHSNIEDEPDNLREEFKKFMANLLTLVSAKREQDELNIMNNR</sequence>
<gene>
    <name evidence="6" type="ORF">OFUS_LOCUS24995</name>
</gene>
<dbReference type="InterPro" id="IPR027417">
    <property type="entry name" value="P-loop_NTPase"/>
</dbReference>
<evidence type="ECO:0000313" key="7">
    <source>
        <dbReference type="Proteomes" id="UP000749559"/>
    </source>
</evidence>